<sequence length="101" mass="10928">MPSPFHAVRTQGSRVSASPTTANLVNLNFQAQSRWQVSMRGEWRATGQDGRLAGSHTADPLLVHCGKRGLAAPLVPGQTSATLPPPWGKNFSSHDYCYLVQ</sequence>
<dbReference type="Proteomes" id="UP000324222">
    <property type="component" value="Unassembled WGS sequence"/>
</dbReference>
<protein>
    <submittedName>
        <fullName evidence="1">Uncharacterized protein</fullName>
    </submittedName>
</protein>
<evidence type="ECO:0000313" key="2">
    <source>
        <dbReference type="Proteomes" id="UP000324222"/>
    </source>
</evidence>
<dbReference type="AlphaFoldDB" id="A0A5B7J4L2"/>
<evidence type="ECO:0000313" key="1">
    <source>
        <dbReference type="EMBL" id="MPC88876.1"/>
    </source>
</evidence>
<proteinExistence type="predicted"/>
<accession>A0A5B7J4L2</accession>
<organism evidence="1 2">
    <name type="scientific">Portunus trituberculatus</name>
    <name type="common">Swimming crab</name>
    <name type="synonym">Neptunus trituberculatus</name>
    <dbReference type="NCBI Taxonomy" id="210409"/>
    <lineage>
        <taxon>Eukaryota</taxon>
        <taxon>Metazoa</taxon>
        <taxon>Ecdysozoa</taxon>
        <taxon>Arthropoda</taxon>
        <taxon>Crustacea</taxon>
        <taxon>Multicrustacea</taxon>
        <taxon>Malacostraca</taxon>
        <taxon>Eumalacostraca</taxon>
        <taxon>Eucarida</taxon>
        <taxon>Decapoda</taxon>
        <taxon>Pleocyemata</taxon>
        <taxon>Brachyura</taxon>
        <taxon>Eubrachyura</taxon>
        <taxon>Portunoidea</taxon>
        <taxon>Portunidae</taxon>
        <taxon>Portuninae</taxon>
        <taxon>Portunus</taxon>
    </lineage>
</organism>
<comment type="caution">
    <text evidence="1">The sequence shown here is derived from an EMBL/GenBank/DDBJ whole genome shotgun (WGS) entry which is preliminary data.</text>
</comment>
<reference evidence="1 2" key="1">
    <citation type="submission" date="2019-05" db="EMBL/GenBank/DDBJ databases">
        <title>Another draft genome of Portunus trituberculatus and its Hox gene families provides insights of decapod evolution.</title>
        <authorList>
            <person name="Jeong J.-H."/>
            <person name="Song I."/>
            <person name="Kim S."/>
            <person name="Choi T."/>
            <person name="Kim D."/>
            <person name="Ryu S."/>
            <person name="Kim W."/>
        </authorList>
    </citation>
    <scope>NUCLEOTIDE SEQUENCE [LARGE SCALE GENOMIC DNA]</scope>
    <source>
        <tissue evidence="1">Muscle</tissue>
    </source>
</reference>
<keyword evidence="2" id="KW-1185">Reference proteome</keyword>
<name>A0A5B7J4L2_PORTR</name>
<gene>
    <name evidence="1" type="ORF">E2C01_083799</name>
</gene>
<dbReference type="EMBL" id="VSRR010079224">
    <property type="protein sequence ID" value="MPC88876.1"/>
    <property type="molecule type" value="Genomic_DNA"/>
</dbReference>